<comment type="caution">
    <text evidence="2">The sequence shown here is derived from an EMBL/GenBank/DDBJ whole genome shotgun (WGS) entry which is preliminary data.</text>
</comment>
<evidence type="ECO:0000313" key="3">
    <source>
        <dbReference type="Proteomes" id="UP000266673"/>
    </source>
</evidence>
<dbReference type="AlphaFoldDB" id="A0A397VAB3"/>
<evidence type="ECO:0000313" key="2">
    <source>
        <dbReference type="EMBL" id="RIB18881.1"/>
    </source>
</evidence>
<name>A0A397VAB3_9GLOM</name>
<keyword evidence="3" id="KW-1185">Reference proteome</keyword>
<organism evidence="2 3">
    <name type="scientific">Gigaspora rosea</name>
    <dbReference type="NCBI Taxonomy" id="44941"/>
    <lineage>
        <taxon>Eukaryota</taxon>
        <taxon>Fungi</taxon>
        <taxon>Fungi incertae sedis</taxon>
        <taxon>Mucoromycota</taxon>
        <taxon>Glomeromycotina</taxon>
        <taxon>Glomeromycetes</taxon>
        <taxon>Diversisporales</taxon>
        <taxon>Gigasporaceae</taxon>
        <taxon>Gigaspora</taxon>
    </lineage>
</organism>
<protein>
    <submittedName>
        <fullName evidence="2">Uncharacterized protein</fullName>
    </submittedName>
</protein>
<feature type="compositionally biased region" description="Basic residues" evidence="1">
    <location>
        <begin position="30"/>
        <end position="62"/>
    </location>
</feature>
<sequence length="251" mass="28802">MGKILPMGIPIGTAGPLEEFGRPMGTIKQKQVKVAKPKQRLQGKSRKKKQRLQSKSGKKTNCKAKAKITKQEHIDELNTYNELEVFVAYESVDDADDLSNNDDFDSNEELSVGKPFQNWDNSNGQSCWVECPWKVNIWAKKDKNCLEVTTFNNKHVGHVLNPLASHFDPTLRKLPKEIVEKIRFLTTVARADATMQYRIIREKFKVKIHQSDLYSTIQKFCHEITLDEDNTGLLLKRLNEKKLRTVDGSFL</sequence>
<gene>
    <name evidence="2" type="ORF">C2G38_2183361</name>
</gene>
<dbReference type="OrthoDB" id="2443878at2759"/>
<evidence type="ECO:0000256" key="1">
    <source>
        <dbReference type="SAM" id="MobiDB-lite"/>
    </source>
</evidence>
<accession>A0A397VAB3</accession>
<dbReference type="Proteomes" id="UP000266673">
    <property type="component" value="Unassembled WGS sequence"/>
</dbReference>
<dbReference type="STRING" id="44941.A0A397VAB3"/>
<reference evidence="2 3" key="1">
    <citation type="submission" date="2018-06" db="EMBL/GenBank/DDBJ databases">
        <title>Comparative genomics reveals the genomic features of Rhizophagus irregularis, R. cerebriforme, R. diaphanum and Gigaspora rosea, and their symbiotic lifestyle signature.</title>
        <authorList>
            <person name="Morin E."/>
            <person name="San Clemente H."/>
            <person name="Chen E.C.H."/>
            <person name="De La Providencia I."/>
            <person name="Hainaut M."/>
            <person name="Kuo A."/>
            <person name="Kohler A."/>
            <person name="Murat C."/>
            <person name="Tang N."/>
            <person name="Roy S."/>
            <person name="Loubradou J."/>
            <person name="Henrissat B."/>
            <person name="Grigoriev I.V."/>
            <person name="Corradi N."/>
            <person name="Roux C."/>
            <person name="Martin F.M."/>
        </authorList>
    </citation>
    <scope>NUCLEOTIDE SEQUENCE [LARGE SCALE GENOMIC DNA]</scope>
    <source>
        <strain evidence="2 3">DAOM 194757</strain>
    </source>
</reference>
<feature type="region of interest" description="Disordered" evidence="1">
    <location>
        <begin position="12"/>
        <end position="62"/>
    </location>
</feature>
<proteinExistence type="predicted"/>
<dbReference type="EMBL" id="QKWP01000510">
    <property type="protein sequence ID" value="RIB18881.1"/>
    <property type="molecule type" value="Genomic_DNA"/>
</dbReference>